<dbReference type="OMA" id="AWGPDTQ"/>
<evidence type="ECO:0000313" key="10">
    <source>
        <dbReference type="Ensembl" id="ENSPFOP00000027580.1"/>
    </source>
</evidence>
<dbReference type="GO" id="GO:0007165">
    <property type="term" value="P:signal transduction"/>
    <property type="evidence" value="ECO:0007669"/>
    <property type="project" value="InterPro"/>
</dbReference>
<feature type="compositionally biased region" description="Basic residues" evidence="8">
    <location>
        <begin position="500"/>
        <end position="510"/>
    </location>
</feature>
<accession>A0A096M839</accession>
<dbReference type="PANTHER" id="PTHR24179:SF27">
    <property type="entry name" value="PROTEIN PHOSPHATASE 1 REGULATORY SUBUNIT 12C"/>
    <property type="match status" value="1"/>
</dbReference>
<keyword evidence="4 6" id="KW-0040">ANK repeat</keyword>
<dbReference type="Proteomes" id="UP000028760">
    <property type="component" value="Unassembled WGS sequence"/>
</dbReference>
<dbReference type="PANTHER" id="PTHR24179">
    <property type="entry name" value="PROTEIN PHOSPHATASE 1 REGULATORY SUBUNIT 12"/>
    <property type="match status" value="1"/>
</dbReference>
<feature type="compositionally biased region" description="Low complexity" evidence="8">
    <location>
        <begin position="443"/>
        <end position="461"/>
    </location>
</feature>
<reference evidence="10" key="2">
    <citation type="submission" date="2025-08" db="UniProtKB">
        <authorList>
            <consortium name="Ensembl"/>
        </authorList>
    </citation>
    <scope>IDENTIFICATION</scope>
</reference>
<feature type="domain" description="cGMP-dependent protein kinase interacting" evidence="9">
    <location>
        <begin position="626"/>
        <end position="726"/>
    </location>
</feature>
<dbReference type="InterPro" id="IPR031775">
    <property type="entry name" value="PRKG1_interact"/>
</dbReference>
<feature type="repeat" description="ANK" evidence="6">
    <location>
        <begin position="168"/>
        <end position="200"/>
    </location>
</feature>
<evidence type="ECO:0000256" key="5">
    <source>
        <dbReference type="PIRNR" id="PIRNR038141"/>
    </source>
</evidence>
<dbReference type="Gene3D" id="6.10.140.390">
    <property type="match status" value="1"/>
</dbReference>
<keyword evidence="11" id="KW-1185">Reference proteome</keyword>
<keyword evidence="2 5" id="KW-0963">Cytoplasm</keyword>
<dbReference type="InterPro" id="IPR002110">
    <property type="entry name" value="Ankyrin_rpt"/>
</dbReference>
<comment type="subunit">
    <text evidence="5">PP1 comprises a catalytic subunit, and one or several targeting or regulatory subunits.</text>
</comment>
<evidence type="ECO:0000256" key="7">
    <source>
        <dbReference type="SAM" id="Coils"/>
    </source>
</evidence>
<reference evidence="11" key="1">
    <citation type="submission" date="2013-10" db="EMBL/GenBank/DDBJ databases">
        <authorList>
            <person name="Schartl M."/>
            <person name="Warren W."/>
        </authorList>
    </citation>
    <scope>NUCLEOTIDE SEQUENCE [LARGE SCALE GENOMIC DNA]</scope>
    <source>
        <strain evidence="11">female</strain>
    </source>
</reference>
<protein>
    <recommendedName>
        <fullName evidence="5">Protein phosphatase 1 regulatory subunit</fullName>
    </recommendedName>
</protein>
<keyword evidence="3" id="KW-0677">Repeat</keyword>
<dbReference type="Gene3D" id="1.25.40.20">
    <property type="entry name" value="Ankyrin repeat-containing domain"/>
    <property type="match status" value="2"/>
</dbReference>
<dbReference type="SUPFAM" id="SSF48403">
    <property type="entry name" value="Ankyrin repeat"/>
    <property type="match status" value="1"/>
</dbReference>
<dbReference type="FunFam" id="1.25.40.20:FF:000004">
    <property type="entry name" value="Phosphatase 1 regulatory subunit 12A"/>
    <property type="match status" value="1"/>
</dbReference>
<dbReference type="EMBL" id="AYCK01001745">
    <property type="status" value="NOT_ANNOTATED_CDS"/>
    <property type="molecule type" value="Genomic_DNA"/>
</dbReference>
<dbReference type="PROSITE" id="PS50297">
    <property type="entry name" value="ANK_REP_REGION"/>
    <property type="match status" value="4"/>
</dbReference>
<dbReference type="AlphaFoldDB" id="A0A096M839"/>
<organism evidence="10 11">
    <name type="scientific">Poecilia formosa</name>
    <name type="common">Amazon molly</name>
    <name type="synonym">Limia formosa</name>
    <dbReference type="NCBI Taxonomy" id="48698"/>
    <lineage>
        <taxon>Eukaryota</taxon>
        <taxon>Metazoa</taxon>
        <taxon>Chordata</taxon>
        <taxon>Craniata</taxon>
        <taxon>Vertebrata</taxon>
        <taxon>Euteleostomi</taxon>
        <taxon>Actinopterygii</taxon>
        <taxon>Neopterygii</taxon>
        <taxon>Teleostei</taxon>
        <taxon>Neoteleostei</taxon>
        <taxon>Acanthomorphata</taxon>
        <taxon>Ovalentaria</taxon>
        <taxon>Atherinomorphae</taxon>
        <taxon>Cyprinodontiformes</taxon>
        <taxon>Poeciliidae</taxon>
        <taxon>Poeciliinae</taxon>
        <taxon>Poecilia</taxon>
    </lineage>
</organism>
<dbReference type="GeneTree" id="ENSGT00940000161425"/>
<evidence type="ECO:0000256" key="1">
    <source>
        <dbReference type="ARBA" id="ARBA00004496"/>
    </source>
</evidence>
<feature type="compositionally biased region" description="Basic and acidic residues" evidence="8">
    <location>
        <begin position="551"/>
        <end position="572"/>
    </location>
</feature>
<feature type="compositionally biased region" description="Polar residues" evidence="8">
    <location>
        <begin position="424"/>
        <end position="435"/>
    </location>
</feature>
<dbReference type="GO" id="GO:0019208">
    <property type="term" value="F:phosphatase regulator activity"/>
    <property type="evidence" value="ECO:0007669"/>
    <property type="project" value="UniProtKB-UniRule"/>
</dbReference>
<dbReference type="Ensembl" id="ENSPFOT00000030816.1">
    <property type="protein sequence ID" value="ENSPFOP00000027580.1"/>
    <property type="gene ID" value="ENSPFOG00000017031.2"/>
</dbReference>
<dbReference type="Pfam" id="PF12796">
    <property type="entry name" value="Ank_2"/>
    <property type="match status" value="2"/>
</dbReference>
<evidence type="ECO:0000256" key="4">
    <source>
        <dbReference type="ARBA" id="ARBA00023043"/>
    </source>
</evidence>
<dbReference type="Pfam" id="PF15898">
    <property type="entry name" value="PRKG1_interact"/>
    <property type="match status" value="1"/>
</dbReference>
<evidence type="ECO:0000259" key="9">
    <source>
        <dbReference type="Pfam" id="PF15898"/>
    </source>
</evidence>
<sequence length="726" mass="80624">MGDTAKTKRREQLKRWAGSSTDRASDVPRRRWRGDAGEAEAESTINTCIHHSNLDQLKGSSLTQEICTGSIFAESYLLSFLRKRVRFDRAAEFLAACASGDTEEAKAMLEETEQSKAEREDGESLPDIINCSNADGITALHQACIDGSIEIVTFLLEHGAGVNQVDSEGWTPLHVAASCGYPDIAEFLLQKGASLTAVNCDGDVPLDIALDETTESLLHDYTQRQGVDVEAAKRKEEEQMMSDAMMWLNDSPPADLRDPRTGATPLHVAAAKGYMEALKMLCQCGLDVSATDFDGWTPLHAAAHWGQEEACRVLAEQLCNMEARSNGGQTPFDVADESVAELLEELLQKQANWRNERSISERQNQPGPNAANAQGKRRRTSVCRMSSRDKINVQDLSKERGVSGGVDMSEEKESSTESSAVSSPDTESVTTSTVSPAEKVKTQPAAHQRQSSRASRTARVQPTPQTREAAAESPSAPNADKKPKQFQAADRDEESESQRKARCRLMRQSRRLTQGVTLTELKEAEKSVGKAADPPPRNVQSVSPIITVTPTERENETPKQAESEGDKNLGVKDRRRGRRERRSTGIVQLGSERSNLSASDGVREQNRYHTHITISQPQRGRDLSSDYKTLYIKVLQENMTLKEKLQEMEQQLSQNKVELERLRQSQESDTDRPALLELERFEKLSLQRKAGELEDELKVLKDLRADNQRLKDENAALIRVISKLSR</sequence>
<dbReference type="GO" id="GO:0005737">
    <property type="term" value="C:cytoplasm"/>
    <property type="evidence" value="ECO:0007669"/>
    <property type="project" value="UniProtKB-SubCell"/>
</dbReference>
<feature type="compositionally biased region" description="Basic and acidic residues" evidence="8">
    <location>
        <begin position="23"/>
        <end position="36"/>
    </location>
</feature>
<feature type="repeat" description="ANK" evidence="6">
    <location>
        <begin position="135"/>
        <end position="167"/>
    </location>
</feature>
<name>A0A096M839_POEFO</name>
<reference evidence="10" key="3">
    <citation type="submission" date="2025-09" db="UniProtKB">
        <authorList>
            <consortium name="Ensembl"/>
        </authorList>
    </citation>
    <scope>IDENTIFICATION</scope>
</reference>
<keyword evidence="7" id="KW-0175">Coiled coil</keyword>
<feature type="region of interest" description="Disordered" evidence="8">
    <location>
        <begin position="354"/>
        <end position="604"/>
    </location>
</feature>
<dbReference type="InterPro" id="IPR036770">
    <property type="entry name" value="Ankyrin_rpt-contain_sf"/>
</dbReference>
<dbReference type="PROSITE" id="PS50088">
    <property type="entry name" value="ANK_REPEAT"/>
    <property type="match status" value="4"/>
</dbReference>
<feature type="coiled-coil region" evidence="7">
    <location>
        <begin position="631"/>
        <end position="720"/>
    </location>
</feature>
<feature type="compositionally biased region" description="Polar residues" evidence="8">
    <location>
        <begin position="538"/>
        <end position="550"/>
    </location>
</feature>
<dbReference type="GO" id="GO:0004857">
    <property type="term" value="F:enzyme inhibitor activity"/>
    <property type="evidence" value="ECO:0007669"/>
    <property type="project" value="TreeGrafter"/>
</dbReference>
<dbReference type="GO" id="GO:0019901">
    <property type="term" value="F:protein kinase binding"/>
    <property type="evidence" value="ECO:0007669"/>
    <property type="project" value="InterPro"/>
</dbReference>
<dbReference type="InterPro" id="IPR051226">
    <property type="entry name" value="PP1_Regulatory_Subunit"/>
</dbReference>
<evidence type="ECO:0000256" key="6">
    <source>
        <dbReference type="PROSITE-ProRule" id="PRU00023"/>
    </source>
</evidence>
<evidence type="ECO:0000256" key="2">
    <source>
        <dbReference type="ARBA" id="ARBA00022490"/>
    </source>
</evidence>
<evidence type="ECO:0000256" key="3">
    <source>
        <dbReference type="ARBA" id="ARBA00022737"/>
    </source>
</evidence>
<evidence type="ECO:0000313" key="11">
    <source>
        <dbReference type="Proteomes" id="UP000028760"/>
    </source>
</evidence>
<dbReference type="InterPro" id="IPR017401">
    <property type="entry name" value="MYPT1/MYPT2/Mbs85"/>
</dbReference>
<proteinExistence type="predicted"/>
<dbReference type="Gene3D" id="6.10.250.1820">
    <property type="match status" value="1"/>
</dbReference>
<evidence type="ECO:0000256" key="8">
    <source>
        <dbReference type="SAM" id="MobiDB-lite"/>
    </source>
</evidence>
<feature type="repeat" description="ANK" evidence="6">
    <location>
        <begin position="261"/>
        <end position="293"/>
    </location>
</feature>
<feature type="repeat" description="ANK" evidence="6">
    <location>
        <begin position="294"/>
        <end position="326"/>
    </location>
</feature>
<feature type="compositionally biased region" description="Basic and acidic residues" evidence="8">
    <location>
        <begin position="386"/>
        <end position="401"/>
    </location>
</feature>
<feature type="region of interest" description="Disordered" evidence="8">
    <location>
        <begin position="1"/>
        <end position="38"/>
    </location>
</feature>
<comment type="subcellular location">
    <subcellularLocation>
        <location evidence="1 5">Cytoplasm</location>
    </subcellularLocation>
</comment>
<dbReference type="SMART" id="SM00248">
    <property type="entry name" value="ANK"/>
    <property type="match status" value="4"/>
</dbReference>
<dbReference type="PIRSF" id="PIRSF038141">
    <property type="entry name" value="PP1_12ABC_vert"/>
    <property type="match status" value="1"/>
</dbReference>